<feature type="region of interest" description="Disordered" evidence="1">
    <location>
        <begin position="56"/>
        <end position="123"/>
    </location>
</feature>
<comment type="caution">
    <text evidence="2">The sequence shown here is derived from an EMBL/GenBank/DDBJ whole genome shotgun (WGS) entry which is preliminary data.</text>
</comment>
<organism evidence="2 3">
    <name type="scientific">Gossypium australe</name>
    <dbReference type="NCBI Taxonomy" id="47621"/>
    <lineage>
        <taxon>Eukaryota</taxon>
        <taxon>Viridiplantae</taxon>
        <taxon>Streptophyta</taxon>
        <taxon>Embryophyta</taxon>
        <taxon>Tracheophyta</taxon>
        <taxon>Spermatophyta</taxon>
        <taxon>Magnoliopsida</taxon>
        <taxon>eudicotyledons</taxon>
        <taxon>Gunneridae</taxon>
        <taxon>Pentapetalae</taxon>
        <taxon>rosids</taxon>
        <taxon>malvids</taxon>
        <taxon>Malvales</taxon>
        <taxon>Malvaceae</taxon>
        <taxon>Malvoideae</taxon>
        <taxon>Gossypium</taxon>
    </lineage>
</organism>
<dbReference type="SUPFAM" id="SSF56672">
    <property type="entry name" value="DNA/RNA polymerases"/>
    <property type="match status" value="1"/>
</dbReference>
<proteinExistence type="predicted"/>
<dbReference type="InterPro" id="IPR043502">
    <property type="entry name" value="DNA/RNA_pol_sf"/>
</dbReference>
<dbReference type="Gene3D" id="4.10.60.10">
    <property type="entry name" value="Zinc finger, CCHC-type"/>
    <property type="match status" value="1"/>
</dbReference>
<dbReference type="Proteomes" id="UP000325315">
    <property type="component" value="Unassembled WGS sequence"/>
</dbReference>
<keyword evidence="3" id="KW-1185">Reference proteome</keyword>
<name>A0A5B6VA75_9ROSI</name>
<dbReference type="EMBL" id="SMMG02000007">
    <property type="protein sequence ID" value="KAA3466090.1"/>
    <property type="molecule type" value="Genomic_DNA"/>
</dbReference>
<sequence>MSVTKYERECVSTEATMCKCFVEGLNEDIRLLVGLLDLNEFVVLVERSCKAEELSKEKKKADSEARDERKRSMSKSSQPSTKRFRDASNHSNASFGHSSRDRIRQSIGPRTQIPTESRVGSVKSNKPVCRQCGRRHVGECWGKCNNRTCYKYGSRDHFIRDCPELADKDNVQSARPSNTTTRGRPPRNTRNVSGSQRGTTDATMRSETRAPTRAYAIHAREEASSPDVITVLNHVKKGCEAYLAYVIDTKVTEKKVESVPVVCEFPDVFPEELSGLPPIREFEFGIDLVSGTTPISIAQYRMAPSELKELKSQL</sequence>
<feature type="region of interest" description="Disordered" evidence="1">
    <location>
        <begin position="169"/>
        <end position="210"/>
    </location>
</feature>
<evidence type="ECO:0000313" key="3">
    <source>
        <dbReference type="Proteomes" id="UP000325315"/>
    </source>
</evidence>
<accession>A0A5B6VA75</accession>
<evidence type="ECO:0000313" key="2">
    <source>
        <dbReference type="EMBL" id="KAA3466090.1"/>
    </source>
</evidence>
<dbReference type="AlphaFoldDB" id="A0A5B6VA75"/>
<dbReference type="PANTHER" id="PTHR15503">
    <property type="entry name" value="LDOC1 RELATED"/>
    <property type="match status" value="1"/>
</dbReference>
<feature type="compositionally biased region" description="Low complexity" evidence="1">
    <location>
        <begin position="175"/>
        <end position="191"/>
    </location>
</feature>
<dbReference type="PANTHER" id="PTHR15503:SF45">
    <property type="entry name" value="RNA-DIRECTED DNA POLYMERASE HOMOLOG"/>
    <property type="match status" value="1"/>
</dbReference>
<feature type="compositionally biased region" description="Basic and acidic residues" evidence="1">
    <location>
        <begin position="56"/>
        <end position="71"/>
    </location>
</feature>
<evidence type="ECO:0000256" key="1">
    <source>
        <dbReference type="SAM" id="MobiDB-lite"/>
    </source>
</evidence>
<dbReference type="OrthoDB" id="1749844at2759"/>
<feature type="compositionally biased region" description="Polar residues" evidence="1">
    <location>
        <begin position="192"/>
        <end position="203"/>
    </location>
</feature>
<reference evidence="3" key="1">
    <citation type="journal article" date="2019" name="Plant Biotechnol. J.">
        <title>Genome sequencing of the Australian wild diploid species Gossypium australe highlights disease resistance and delayed gland morphogenesis.</title>
        <authorList>
            <person name="Cai Y."/>
            <person name="Cai X."/>
            <person name="Wang Q."/>
            <person name="Wang P."/>
            <person name="Zhang Y."/>
            <person name="Cai C."/>
            <person name="Xu Y."/>
            <person name="Wang K."/>
            <person name="Zhou Z."/>
            <person name="Wang C."/>
            <person name="Geng S."/>
            <person name="Li B."/>
            <person name="Dong Q."/>
            <person name="Hou Y."/>
            <person name="Wang H."/>
            <person name="Ai P."/>
            <person name="Liu Z."/>
            <person name="Yi F."/>
            <person name="Sun M."/>
            <person name="An G."/>
            <person name="Cheng J."/>
            <person name="Zhang Y."/>
            <person name="Shi Q."/>
            <person name="Xie Y."/>
            <person name="Shi X."/>
            <person name="Chang Y."/>
            <person name="Huang F."/>
            <person name="Chen Y."/>
            <person name="Hong S."/>
            <person name="Mi L."/>
            <person name="Sun Q."/>
            <person name="Zhang L."/>
            <person name="Zhou B."/>
            <person name="Peng R."/>
            <person name="Zhang X."/>
            <person name="Liu F."/>
        </authorList>
    </citation>
    <scope>NUCLEOTIDE SEQUENCE [LARGE SCALE GENOMIC DNA]</scope>
    <source>
        <strain evidence="3">cv. PA1801</strain>
    </source>
</reference>
<gene>
    <name evidence="2" type="ORF">EPI10_001208</name>
</gene>
<protein>
    <submittedName>
        <fullName evidence="2">Gag-Pol polyprotein</fullName>
    </submittedName>
</protein>
<dbReference type="InterPro" id="IPR032567">
    <property type="entry name" value="RTL1-rel"/>
</dbReference>